<name>A0A840Q3D5_9PSEU</name>
<accession>A0A840Q3D5</accession>
<gene>
    <name evidence="1" type="ORF">BJ970_002540</name>
</gene>
<keyword evidence="2" id="KW-1185">Reference proteome</keyword>
<evidence type="ECO:0000313" key="1">
    <source>
        <dbReference type="EMBL" id="MBB5155006.1"/>
    </source>
</evidence>
<organism evidence="1 2">
    <name type="scientific">Saccharopolyspora phatthalungensis</name>
    <dbReference type="NCBI Taxonomy" id="664693"/>
    <lineage>
        <taxon>Bacteria</taxon>
        <taxon>Bacillati</taxon>
        <taxon>Actinomycetota</taxon>
        <taxon>Actinomycetes</taxon>
        <taxon>Pseudonocardiales</taxon>
        <taxon>Pseudonocardiaceae</taxon>
        <taxon>Saccharopolyspora</taxon>
    </lineage>
</organism>
<dbReference type="Proteomes" id="UP000584374">
    <property type="component" value="Unassembled WGS sequence"/>
</dbReference>
<proteinExistence type="predicted"/>
<dbReference type="EMBL" id="JACHIW010000001">
    <property type="protein sequence ID" value="MBB5155006.1"/>
    <property type="molecule type" value="Genomic_DNA"/>
</dbReference>
<evidence type="ECO:0000313" key="2">
    <source>
        <dbReference type="Proteomes" id="UP000584374"/>
    </source>
</evidence>
<protein>
    <submittedName>
        <fullName evidence="1">Uncharacterized protein</fullName>
    </submittedName>
</protein>
<comment type="caution">
    <text evidence="1">The sequence shown here is derived from an EMBL/GenBank/DDBJ whole genome shotgun (WGS) entry which is preliminary data.</text>
</comment>
<dbReference type="AlphaFoldDB" id="A0A840Q3D5"/>
<reference evidence="1 2" key="1">
    <citation type="submission" date="2020-08" db="EMBL/GenBank/DDBJ databases">
        <title>Sequencing the genomes of 1000 actinobacteria strains.</title>
        <authorList>
            <person name="Klenk H.-P."/>
        </authorList>
    </citation>
    <scope>NUCLEOTIDE SEQUENCE [LARGE SCALE GENOMIC DNA]</scope>
    <source>
        <strain evidence="1 2">DSM 45584</strain>
    </source>
</reference>
<sequence>MAKLPCIWLYLGGCTFRWGRGDLTIDVLLGDTGAVHENDHRIAAIPVDHEWTDVRDLDQRARAWLKAMASKRAFASPRGARGAKPGNGPSA</sequence>